<feature type="transmembrane region" description="Helical" evidence="1">
    <location>
        <begin position="124"/>
        <end position="147"/>
    </location>
</feature>
<protein>
    <recommendedName>
        <fullName evidence="4">DUF2306 domain-containing protein</fullName>
    </recommendedName>
</protein>
<keyword evidence="1" id="KW-0472">Membrane</keyword>
<accession>A0ABY9T6U5</accession>
<feature type="transmembrane region" description="Helical" evidence="1">
    <location>
        <begin position="57"/>
        <end position="79"/>
    </location>
</feature>
<reference evidence="2 3" key="1">
    <citation type="submission" date="2023-09" db="EMBL/GenBank/DDBJ databases">
        <title>Complete Genome and Methylome dissection of Bacillus brevis NEB573 original source of BbsI restriction endonuclease.</title>
        <authorList>
            <person name="Fomenkov A."/>
            <person name="Roberts R.D."/>
        </authorList>
    </citation>
    <scope>NUCLEOTIDE SEQUENCE [LARGE SCALE GENOMIC DNA]</scope>
    <source>
        <strain evidence="2 3">NEB573</strain>
    </source>
</reference>
<evidence type="ECO:0000313" key="2">
    <source>
        <dbReference type="EMBL" id="WNC15810.1"/>
    </source>
</evidence>
<feature type="transmembrane region" description="Helical" evidence="1">
    <location>
        <begin position="159"/>
        <end position="182"/>
    </location>
</feature>
<organism evidence="2 3">
    <name type="scientific">Brevibacillus brevis</name>
    <name type="common">Bacillus brevis</name>
    <dbReference type="NCBI Taxonomy" id="1393"/>
    <lineage>
        <taxon>Bacteria</taxon>
        <taxon>Bacillati</taxon>
        <taxon>Bacillota</taxon>
        <taxon>Bacilli</taxon>
        <taxon>Bacillales</taxon>
        <taxon>Paenibacillaceae</taxon>
        <taxon>Brevibacillus</taxon>
    </lineage>
</organism>
<keyword evidence="3" id="KW-1185">Reference proteome</keyword>
<keyword evidence="1" id="KW-0812">Transmembrane</keyword>
<dbReference type="RefSeq" id="WP_310769914.1">
    <property type="nucleotide sequence ID" value="NZ_CP134050.1"/>
</dbReference>
<evidence type="ECO:0000256" key="1">
    <source>
        <dbReference type="SAM" id="Phobius"/>
    </source>
</evidence>
<evidence type="ECO:0008006" key="4">
    <source>
        <dbReference type="Google" id="ProtNLM"/>
    </source>
</evidence>
<name>A0ABY9T6U5_BREBE</name>
<feature type="transmembrane region" description="Helical" evidence="1">
    <location>
        <begin position="86"/>
        <end position="104"/>
    </location>
</feature>
<keyword evidence="1" id="KW-1133">Transmembrane helix</keyword>
<feature type="transmembrane region" description="Helical" evidence="1">
    <location>
        <begin position="227"/>
        <end position="245"/>
    </location>
</feature>
<dbReference type="EMBL" id="CP134050">
    <property type="protein sequence ID" value="WNC15810.1"/>
    <property type="molecule type" value="Genomic_DNA"/>
</dbReference>
<feature type="transmembrane region" description="Helical" evidence="1">
    <location>
        <begin position="21"/>
        <end position="45"/>
    </location>
</feature>
<sequence length="293" mass="32218">MRNGKGQERKASPSFFTGEKWLVLTGLLGFLLAAICGVWVILYGGPVFPKGDVLKAFSFNAALGVFLLSTAAILPFTALGNKSRALFRWSYIVLALYSYAAETVQNFRGVDPRFVKGGMPFDVWVGSIFTFVALLLILFYLFVAVQYFRPKAYRLRPELIVGIRYAMLAVLLSFAAGVWISFNNGRLVGLHGSIIWLHGLGFHALQVVPFIAWLSERTALTHSARKAFIHLAGTAYLVSLVAVGWQTYLGHPVLEWSVLPVLAFVSLLISLAPGIVLLRRQSDQTVPAGKAIL</sequence>
<gene>
    <name evidence="2" type="ORF">RGB73_05610</name>
</gene>
<evidence type="ECO:0000313" key="3">
    <source>
        <dbReference type="Proteomes" id="UP001256827"/>
    </source>
</evidence>
<proteinExistence type="predicted"/>
<feature type="transmembrane region" description="Helical" evidence="1">
    <location>
        <begin position="257"/>
        <end position="278"/>
    </location>
</feature>
<dbReference type="Proteomes" id="UP001256827">
    <property type="component" value="Chromosome"/>
</dbReference>
<feature type="transmembrane region" description="Helical" evidence="1">
    <location>
        <begin position="194"/>
        <end position="215"/>
    </location>
</feature>